<dbReference type="SFLD" id="SFLDS00005">
    <property type="entry name" value="Isoprenoid_Synthase_Type_I"/>
    <property type="match status" value="1"/>
</dbReference>
<sequence length="348" mass="37399">MPPPWRKPVLAAADLAACRALLRGGSKSFHAAGKLLPARIHEPAAALYAFCRVADDVIDEGGGPAALAALHARLDAAYDGHPHPDPADRALAAVVARYAIPRALPAALLDGFAWDQAGRHYETLAELEAYAARVAGSVGAMMALLMEERRPEVLARACDLGVAMQLTNIARDVGEDARNGRLYLPRAWMREAGLDPDAWLAAPHFDARLSAVVQRLLAAADALYRRSEGGIACLPLACRPGIGAARFIYAEIGRVLERDGLDSVSRRAAVPGRRKALLLARSLGALLLPRPAVGAPPLEATRYLIEAVAAAPPPRMRSRAPARSFDERVAWLVDLFTRLQQQELRRNG</sequence>
<dbReference type="RefSeq" id="WP_202825414.1">
    <property type="nucleotide sequence ID" value="NZ_JAEUXJ010000003.1"/>
</dbReference>
<reference evidence="2 3" key="1">
    <citation type="submission" date="2021-01" db="EMBL/GenBank/DDBJ databases">
        <title>Belnapia mucosa sp. nov. and Belnapia arida sp. nov., isolated from the Tabernas Desert (Almeria, Spain).</title>
        <authorList>
            <person name="Molina-Menor E."/>
            <person name="Vidal-Verdu A."/>
            <person name="Calonge A."/>
            <person name="Satari L."/>
            <person name="Pereto Magraner J."/>
            <person name="Porcar Miralles M."/>
        </authorList>
    </citation>
    <scope>NUCLEOTIDE SEQUENCE [LARGE SCALE GENOMIC DNA]</scope>
    <source>
        <strain evidence="2 3">T6</strain>
    </source>
</reference>
<dbReference type="InterPro" id="IPR019845">
    <property type="entry name" value="Squalene/phytoene_synthase_CS"/>
</dbReference>
<dbReference type="EMBL" id="JAEUXJ010000003">
    <property type="protein sequence ID" value="MBL6455685.1"/>
    <property type="molecule type" value="Genomic_DNA"/>
</dbReference>
<accession>A0ABS1V1W2</accession>
<comment type="caution">
    <text evidence="2">The sequence shown here is derived from an EMBL/GenBank/DDBJ whole genome shotgun (WGS) entry which is preliminary data.</text>
</comment>
<keyword evidence="3" id="KW-1185">Reference proteome</keyword>
<name>A0ABS1V1W2_9PROT</name>
<proteinExistence type="predicted"/>
<dbReference type="SFLD" id="SFLDG01212">
    <property type="entry name" value="Phytoene_synthase_like"/>
    <property type="match status" value="1"/>
</dbReference>
<protein>
    <submittedName>
        <fullName evidence="2">Phytoene/squalene synthase family protein</fullName>
    </submittedName>
</protein>
<evidence type="ECO:0000256" key="1">
    <source>
        <dbReference type="ARBA" id="ARBA00022679"/>
    </source>
</evidence>
<dbReference type="PANTHER" id="PTHR31480">
    <property type="entry name" value="BIFUNCTIONAL LYCOPENE CYCLASE/PHYTOENE SYNTHASE"/>
    <property type="match status" value="1"/>
</dbReference>
<dbReference type="InterPro" id="IPR002060">
    <property type="entry name" value="Squ/phyt_synthse"/>
</dbReference>
<dbReference type="SFLD" id="SFLDG01018">
    <property type="entry name" value="Squalene/Phytoene_Synthase_Lik"/>
    <property type="match status" value="1"/>
</dbReference>
<evidence type="ECO:0000313" key="3">
    <source>
        <dbReference type="Proteomes" id="UP000606490"/>
    </source>
</evidence>
<gene>
    <name evidence="2" type="ORF">JMJ55_10145</name>
</gene>
<evidence type="ECO:0000313" key="2">
    <source>
        <dbReference type="EMBL" id="MBL6455685.1"/>
    </source>
</evidence>
<dbReference type="PROSITE" id="PS01045">
    <property type="entry name" value="SQUALEN_PHYTOEN_SYN_2"/>
    <property type="match status" value="1"/>
</dbReference>
<keyword evidence="1" id="KW-0808">Transferase</keyword>
<dbReference type="InterPro" id="IPR008949">
    <property type="entry name" value="Isoprenoid_synthase_dom_sf"/>
</dbReference>
<dbReference type="InterPro" id="IPR033904">
    <property type="entry name" value="Trans_IPPS_HH"/>
</dbReference>
<dbReference type="SUPFAM" id="SSF48576">
    <property type="entry name" value="Terpenoid synthases"/>
    <property type="match status" value="1"/>
</dbReference>
<dbReference type="InterPro" id="IPR044843">
    <property type="entry name" value="Trans_IPPS_bact-type"/>
</dbReference>
<dbReference type="CDD" id="cd00683">
    <property type="entry name" value="Trans_IPPS_HH"/>
    <property type="match status" value="1"/>
</dbReference>
<dbReference type="Pfam" id="PF00494">
    <property type="entry name" value="SQS_PSY"/>
    <property type="match status" value="1"/>
</dbReference>
<organism evidence="2 3">
    <name type="scientific">Belnapia mucosa</name>
    <dbReference type="NCBI Taxonomy" id="2804532"/>
    <lineage>
        <taxon>Bacteria</taxon>
        <taxon>Pseudomonadati</taxon>
        <taxon>Pseudomonadota</taxon>
        <taxon>Alphaproteobacteria</taxon>
        <taxon>Acetobacterales</taxon>
        <taxon>Roseomonadaceae</taxon>
        <taxon>Belnapia</taxon>
    </lineage>
</organism>
<dbReference type="Proteomes" id="UP000606490">
    <property type="component" value="Unassembled WGS sequence"/>
</dbReference>
<dbReference type="Gene3D" id="1.10.600.10">
    <property type="entry name" value="Farnesyl Diphosphate Synthase"/>
    <property type="match status" value="1"/>
</dbReference>